<dbReference type="InterPro" id="IPR036291">
    <property type="entry name" value="NAD(P)-bd_dom_sf"/>
</dbReference>
<keyword evidence="3" id="KW-1185">Reference proteome</keyword>
<dbReference type="Proteomes" id="UP000830167">
    <property type="component" value="Chromosome"/>
</dbReference>
<dbReference type="Pfam" id="PF13380">
    <property type="entry name" value="CoA_binding_2"/>
    <property type="match status" value="1"/>
</dbReference>
<dbReference type="Gene3D" id="3.40.50.720">
    <property type="entry name" value="NAD(P)-binding Rossmann-like Domain"/>
    <property type="match status" value="1"/>
</dbReference>
<dbReference type="SUPFAM" id="SSF51735">
    <property type="entry name" value="NAD(P)-binding Rossmann-fold domains"/>
    <property type="match status" value="1"/>
</dbReference>
<evidence type="ECO:0000313" key="2">
    <source>
        <dbReference type="EMBL" id="UOF89866.1"/>
    </source>
</evidence>
<dbReference type="InterPro" id="IPR003781">
    <property type="entry name" value="CoA-bd"/>
</dbReference>
<reference evidence="2" key="1">
    <citation type="submission" date="2021-12" db="EMBL/GenBank/DDBJ databases">
        <title>Alicyclobacillaceae gen. nov., sp. nov., isolated from chalcocite enrichment system.</title>
        <authorList>
            <person name="Jiang Z."/>
        </authorList>
    </citation>
    <scope>NUCLEOTIDE SEQUENCE</scope>
    <source>
        <strain evidence="2">MYW30-H2</strain>
    </source>
</reference>
<proteinExistence type="predicted"/>
<dbReference type="EMBL" id="CP089291">
    <property type="protein sequence ID" value="UOF89866.1"/>
    <property type="molecule type" value="Genomic_DNA"/>
</dbReference>
<gene>
    <name evidence="2" type="ORF">LSG31_18625</name>
</gene>
<organism evidence="2 3">
    <name type="scientific">Fodinisporobacter ferrooxydans</name>
    <dbReference type="NCBI Taxonomy" id="2901836"/>
    <lineage>
        <taxon>Bacteria</taxon>
        <taxon>Bacillati</taxon>
        <taxon>Bacillota</taxon>
        <taxon>Bacilli</taxon>
        <taxon>Bacillales</taxon>
        <taxon>Alicyclobacillaceae</taxon>
        <taxon>Fodinisporobacter</taxon>
    </lineage>
</organism>
<protein>
    <submittedName>
        <fullName evidence="2">CoA-binding protein</fullName>
    </submittedName>
</protein>
<dbReference type="PANTHER" id="PTHR33303">
    <property type="entry name" value="CYTOPLASMIC PROTEIN-RELATED"/>
    <property type="match status" value="1"/>
</dbReference>
<dbReference type="RefSeq" id="WP_347436558.1">
    <property type="nucleotide sequence ID" value="NZ_CP089291.1"/>
</dbReference>
<accession>A0ABY4CK77</accession>
<evidence type="ECO:0000313" key="3">
    <source>
        <dbReference type="Proteomes" id="UP000830167"/>
    </source>
</evidence>
<evidence type="ECO:0000259" key="1">
    <source>
        <dbReference type="SMART" id="SM00881"/>
    </source>
</evidence>
<sequence>MNDQQISDILKQSKTIAVVGLSVDPAKASHEVASYLQSQGYEIVPVNPNAGNILGRAAHPDLRNLDGPVDIVDIFRRSEHVLEVVQQAVSIRPKLIWLQSGIVNDEAKRLAEQAGIPFVMDRCLKVEHRRLLGAVKI</sequence>
<dbReference type="PANTHER" id="PTHR33303:SF2">
    <property type="entry name" value="COA-BINDING DOMAIN-CONTAINING PROTEIN"/>
    <property type="match status" value="1"/>
</dbReference>
<dbReference type="SMART" id="SM00881">
    <property type="entry name" value="CoA_binding"/>
    <property type="match status" value="1"/>
</dbReference>
<feature type="domain" description="CoA-binding" evidence="1">
    <location>
        <begin position="10"/>
        <end position="102"/>
    </location>
</feature>
<name>A0ABY4CK77_9BACL</name>